<dbReference type="InterPro" id="IPR013324">
    <property type="entry name" value="RNA_pol_sigma_r3/r4-like"/>
</dbReference>
<dbReference type="Pfam" id="PF04545">
    <property type="entry name" value="Sigma70_r4"/>
    <property type="match status" value="1"/>
</dbReference>
<feature type="domain" description="RNA polymerase sigma-70 region 4" evidence="1">
    <location>
        <begin position="123"/>
        <end position="171"/>
    </location>
</feature>
<feature type="domain" description="Helix-turn-helix conjugative transposon-like" evidence="2">
    <location>
        <begin position="7"/>
        <end position="43"/>
    </location>
</feature>
<evidence type="ECO:0000259" key="1">
    <source>
        <dbReference type="Pfam" id="PF04545"/>
    </source>
</evidence>
<dbReference type="GO" id="GO:0003700">
    <property type="term" value="F:DNA-binding transcription factor activity"/>
    <property type="evidence" value="ECO:0007669"/>
    <property type="project" value="InterPro"/>
</dbReference>
<dbReference type="InterPro" id="IPR024760">
    <property type="entry name" value="HTH_dom_conjug_TS-like"/>
</dbReference>
<dbReference type="AlphaFoldDB" id="A0A1M6IN24"/>
<evidence type="ECO:0000313" key="4">
    <source>
        <dbReference type="Proteomes" id="UP000184442"/>
    </source>
</evidence>
<sequence>MEVMLWELVEQSKNGDKEALMKLIKKFEPLIKKYTKELNYEEAETDLIISFIEILKDINLSIFPVKNDGLVVNYIVRSLNHKKINLYRRYVTNMQESLEINMELICDESDTSHKSRIIFEDLISCLPRLQRRVIKERFLLGYSYKEIADRLNITRQAVNGIKNRALNNLRKRI</sequence>
<dbReference type="InterPro" id="IPR014284">
    <property type="entry name" value="RNA_pol_sigma-70_dom"/>
</dbReference>
<dbReference type="STRING" id="1122184.SAMN02745176_03336"/>
<dbReference type="Proteomes" id="UP000184442">
    <property type="component" value="Unassembled WGS sequence"/>
</dbReference>
<dbReference type="Pfam" id="PF12645">
    <property type="entry name" value="HTH_16"/>
    <property type="match status" value="1"/>
</dbReference>
<organism evidence="3 4">
    <name type="scientific">Lutispora thermophila DSM 19022</name>
    <dbReference type="NCBI Taxonomy" id="1122184"/>
    <lineage>
        <taxon>Bacteria</taxon>
        <taxon>Bacillati</taxon>
        <taxon>Bacillota</taxon>
        <taxon>Clostridia</taxon>
        <taxon>Lutisporales</taxon>
        <taxon>Lutisporaceae</taxon>
        <taxon>Lutispora</taxon>
    </lineage>
</organism>
<dbReference type="RefSeq" id="WP_084524767.1">
    <property type="nucleotide sequence ID" value="NZ_FQZS01000035.1"/>
</dbReference>
<proteinExistence type="predicted"/>
<dbReference type="InterPro" id="IPR007630">
    <property type="entry name" value="RNA_pol_sigma70_r4"/>
</dbReference>
<dbReference type="SUPFAM" id="SSF88659">
    <property type="entry name" value="Sigma3 and sigma4 domains of RNA polymerase sigma factors"/>
    <property type="match status" value="1"/>
</dbReference>
<name>A0A1M6IN24_9FIRM</name>
<protein>
    <submittedName>
        <fullName evidence="3">RNA polymerase sigma factor, sigma-70 family</fullName>
    </submittedName>
</protein>
<dbReference type="EMBL" id="FQZS01000035">
    <property type="protein sequence ID" value="SHJ35906.1"/>
    <property type="molecule type" value="Genomic_DNA"/>
</dbReference>
<dbReference type="CDD" id="cd06171">
    <property type="entry name" value="Sigma70_r4"/>
    <property type="match status" value="1"/>
</dbReference>
<accession>A0A1M6IN24</accession>
<dbReference type="Gene3D" id="1.10.10.10">
    <property type="entry name" value="Winged helix-like DNA-binding domain superfamily/Winged helix DNA-binding domain"/>
    <property type="match status" value="1"/>
</dbReference>
<dbReference type="GO" id="GO:0006352">
    <property type="term" value="P:DNA-templated transcription initiation"/>
    <property type="evidence" value="ECO:0007669"/>
    <property type="project" value="InterPro"/>
</dbReference>
<dbReference type="NCBIfam" id="TIGR02937">
    <property type="entry name" value="sigma70-ECF"/>
    <property type="match status" value="1"/>
</dbReference>
<gene>
    <name evidence="3" type="ORF">SAMN02745176_03336</name>
</gene>
<keyword evidence="4" id="KW-1185">Reference proteome</keyword>
<dbReference type="OrthoDB" id="2449942at2"/>
<evidence type="ECO:0000313" key="3">
    <source>
        <dbReference type="EMBL" id="SHJ35906.1"/>
    </source>
</evidence>
<dbReference type="InterPro" id="IPR036388">
    <property type="entry name" value="WH-like_DNA-bd_sf"/>
</dbReference>
<reference evidence="3 4" key="1">
    <citation type="submission" date="2016-11" db="EMBL/GenBank/DDBJ databases">
        <authorList>
            <person name="Jaros S."/>
            <person name="Januszkiewicz K."/>
            <person name="Wedrychowicz H."/>
        </authorList>
    </citation>
    <scope>NUCLEOTIDE SEQUENCE [LARGE SCALE GENOMIC DNA]</scope>
    <source>
        <strain evidence="3 4">DSM 19022</strain>
    </source>
</reference>
<evidence type="ECO:0000259" key="2">
    <source>
        <dbReference type="Pfam" id="PF12645"/>
    </source>
</evidence>